<evidence type="ECO:0000256" key="2">
    <source>
        <dbReference type="PIRSR" id="PIRSR037031-51"/>
    </source>
</evidence>
<dbReference type="InterPro" id="IPR036249">
    <property type="entry name" value="Thioredoxin-like_sf"/>
</dbReference>
<sequence>MRTIKILGTGCAKCKQTEAAVRDVLDKEGIVADVIKVEDIQQIMAYNILSTPAVVVDEVVKIKGKVPSAQEILAALS</sequence>
<dbReference type="PIRSF" id="PIRSF037031">
    <property type="entry name" value="Redox_disulphide_2"/>
    <property type="match status" value="1"/>
</dbReference>
<dbReference type="SUPFAM" id="SSF52833">
    <property type="entry name" value="Thioredoxin-like"/>
    <property type="match status" value="1"/>
</dbReference>
<feature type="active site" description="Nucleophile" evidence="1">
    <location>
        <position position="11"/>
    </location>
</feature>
<dbReference type="AlphaFoldDB" id="A0A8J3G6C3"/>
<dbReference type="PANTHER" id="PTHR36450:SF1">
    <property type="entry name" value="THIOREDOXIN"/>
    <property type="match status" value="1"/>
</dbReference>
<dbReference type="RefSeq" id="WP_189584304.1">
    <property type="nucleotide sequence ID" value="NZ_BMYF01000019.1"/>
</dbReference>
<feature type="active site" description="Nucleophile" evidence="1">
    <location>
        <position position="14"/>
    </location>
</feature>
<dbReference type="InterPro" id="IPR012336">
    <property type="entry name" value="Thioredoxin-like_fold"/>
</dbReference>
<dbReference type="InterPro" id="IPR005243">
    <property type="entry name" value="THIRX-like_proc"/>
</dbReference>
<dbReference type="PANTHER" id="PTHR36450">
    <property type="entry name" value="THIOREDOXIN"/>
    <property type="match status" value="1"/>
</dbReference>
<reference evidence="4" key="2">
    <citation type="submission" date="2020-09" db="EMBL/GenBank/DDBJ databases">
        <authorList>
            <person name="Sun Q."/>
            <person name="Kim S."/>
        </authorList>
    </citation>
    <scope>NUCLEOTIDE SEQUENCE</scope>
    <source>
        <strain evidence="4">KCTC 23224</strain>
    </source>
</reference>
<reference evidence="4" key="1">
    <citation type="journal article" date="2014" name="Int. J. Syst. Evol. Microbiol.">
        <title>Complete genome sequence of Corynebacterium casei LMG S-19264T (=DSM 44701T), isolated from a smear-ripened cheese.</title>
        <authorList>
            <consortium name="US DOE Joint Genome Institute (JGI-PGF)"/>
            <person name="Walter F."/>
            <person name="Albersmeier A."/>
            <person name="Kalinowski J."/>
            <person name="Ruckert C."/>
        </authorList>
    </citation>
    <scope>NUCLEOTIDE SEQUENCE</scope>
    <source>
        <strain evidence="4">KCTC 23224</strain>
    </source>
</reference>
<evidence type="ECO:0000259" key="3">
    <source>
        <dbReference type="Pfam" id="PF13192"/>
    </source>
</evidence>
<feature type="disulfide bond" description="Redox-active" evidence="2">
    <location>
        <begin position="11"/>
        <end position="14"/>
    </location>
</feature>
<evidence type="ECO:0000256" key="1">
    <source>
        <dbReference type="PIRSR" id="PIRSR037031-50"/>
    </source>
</evidence>
<proteinExistence type="predicted"/>
<evidence type="ECO:0000313" key="4">
    <source>
        <dbReference type="EMBL" id="GHB46655.1"/>
    </source>
</evidence>
<protein>
    <submittedName>
        <fullName evidence="4">Redox-active disulfide protein 2</fullName>
    </submittedName>
</protein>
<gene>
    <name evidence="4" type="ORF">GCM10008106_29520</name>
</gene>
<name>A0A8J3G6C3_9BACT</name>
<dbReference type="EMBL" id="BMYF01000019">
    <property type="protein sequence ID" value="GHB46655.1"/>
    <property type="molecule type" value="Genomic_DNA"/>
</dbReference>
<dbReference type="Gene3D" id="3.40.30.10">
    <property type="entry name" value="Glutaredoxin"/>
    <property type="match status" value="1"/>
</dbReference>
<comment type="caution">
    <text evidence="4">The sequence shown here is derived from an EMBL/GenBank/DDBJ whole genome shotgun (WGS) entry which is preliminary data.</text>
</comment>
<keyword evidence="2" id="KW-0676">Redox-active center</keyword>
<evidence type="ECO:0000313" key="5">
    <source>
        <dbReference type="Proteomes" id="UP000642809"/>
    </source>
</evidence>
<dbReference type="Proteomes" id="UP000642809">
    <property type="component" value="Unassembled WGS sequence"/>
</dbReference>
<dbReference type="NCBIfam" id="TIGR00412">
    <property type="entry name" value="redox_disulf_2"/>
    <property type="match status" value="1"/>
</dbReference>
<accession>A0A8J3G6C3</accession>
<organism evidence="4 5">
    <name type="scientific">Mongoliitalea lutea</name>
    <dbReference type="NCBI Taxonomy" id="849756"/>
    <lineage>
        <taxon>Bacteria</taxon>
        <taxon>Pseudomonadati</taxon>
        <taxon>Bacteroidota</taxon>
        <taxon>Cytophagia</taxon>
        <taxon>Cytophagales</taxon>
        <taxon>Cyclobacteriaceae</taxon>
        <taxon>Mongoliitalea</taxon>
    </lineage>
</organism>
<feature type="domain" description="Thioredoxin-like fold" evidence="3">
    <location>
        <begin position="3"/>
        <end position="76"/>
    </location>
</feature>
<keyword evidence="5" id="KW-1185">Reference proteome</keyword>
<keyword evidence="2" id="KW-1015">Disulfide bond</keyword>
<dbReference type="Pfam" id="PF13192">
    <property type="entry name" value="Thioredoxin_3"/>
    <property type="match status" value="1"/>
</dbReference>